<sequence>MRHDHPVSPSIRTPHSIVLLVGREDHSAPDSFGGASCVATADCVAVATVSPVDGPTSVSVAPSADEARLVVLGEFTIESEGQVSVRDVFHRDHDAMGVEPGFVDVRVLADTAVDPTEVVFVVRPGGS</sequence>
<keyword evidence="2" id="KW-1185">Reference proteome</keyword>
<evidence type="ECO:0000313" key="1">
    <source>
        <dbReference type="EMBL" id="SDS60989.1"/>
    </source>
</evidence>
<organism evidence="1 2">
    <name type="scientific">Nocardioides scoriae</name>
    <dbReference type="NCBI Taxonomy" id="642780"/>
    <lineage>
        <taxon>Bacteria</taxon>
        <taxon>Bacillati</taxon>
        <taxon>Actinomycetota</taxon>
        <taxon>Actinomycetes</taxon>
        <taxon>Propionibacteriales</taxon>
        <taxon>Nocardioidaceae</taxon>
        <taxon>Nocardioides</taxon>
    </lineage>
</organism>
<gene>
    <name evidence="1" type="ORF">SAMN04488570_2269</name>
</gene>
<dbReference type="EMBL" id="LT629757">
    <property type="protein sequence ID" value="SDS60989.1"/>
    <property type="molecule type" value="Genomic_DNA"/>
</dbReference>
<name>A0A1H1TN52_9ACTN</name>
<dbReference type="STRING" id="642780.SAMN04488570_2269"/>
<accession>A0A1H1TN52</accession>
<proteinExistence type="predicted"/>
<protein>
    <submittedName>
        <fullName evidence="1">Uncharacterized protein</fullName>
    </submittedName>
</protein>
<evidence type="ECO:0000313" key="2">
    <source>
        <dbReference type="Proteomes" id="UP000198859"/>
    </source>
</evidence>
<dbReference type="Proteomes" id="UP000198859">
    <property type="component" value="Chromosome I"/>
</dbReference>
<reference evidence="2" key="1">
    <citation type="submission" date="2016-10" db="EMBL/GenBank/DDBJ databases">
        <authorList>
            <person name="Varghese N."/>
            <person name="Submissions S."/>
        </authorList>
    </citation>
    <scope>NUCLEOTIDE SEQUENCE [LARGE SCALE GENOMIC DNA]</scope>
    <source>
        <strain evidence="2">DSM 22127</strain>
    </source>
</reference>
<dbReference type="AlphaFoldDB" id="A0A1H1TN52"/>